<dbReference type="CDD" id="cd07562">
    <property type="entry name" value="Peptidase_S41_TRI"/>
    <property type="match status" value="1"/>
</dbReference>
<dbReference type="InterPro" id="IPR012393">
    <property type="entry name" value="Tricorn_protease"/>
</dbReference>
<evidence type="ECO:0000313" key="11">
    <source>
        <dbReference type="Proteomes" id="UP001365781"/>
    </source>
</evidence>
<dbReference type="InterPro" id="IPR036034">
    <property type="entry name" value="PDZ_sf"/>
</dbReference>
<dbReference type="RefSeq" id="WP_336537693.1">
    <property type="nucleotide sequence ID" value="NZ_JBBAYL010000008.1"/>
</dbReference>
<dbReference type="EC" id="3.4.21.-" evidence="7"/>
<protein>
    <recommendedName>
        <fullName evidence="7">Tricorn protease homolog</fullName>
        <ecNumber evidence="7">3.4.21.-</ecNumber>
    </recommendedName>
</protein>
<dbReference type="CDD" id="cd10828">
    <property type="entry name" value="cpPDZ_Tricorn-protease"/>
    <property type="match status" value="1"/>
</dbReference>
<evidence type="ECO:0000256" key="4">
    <source>
        <dbReference type="ARBA" id="ARBA00022670"/>
    </source>
</evidence>
<gene>
    <name evidence="10" type="ORF">WB403_24775</name>
</gene>
<dbReference type="SMART" id="SM00245">
    <property type="entry name" value="TSPc"/>
    <property type="match status" value="1"/>
</dbReference>
<dbReference type="Pfam" id="PF14684">
    <property type="entry name" value="Tricorn_C1"/>
    <property type="match status" value="1"/>
</dbReference>
<dbReference type="PIRSF" id="PIRSF036421">
    <property type="entry name" value="Tricorn_protease"/>
    <property type="match status" value="1"/>
</dbReference>
<evidence type="ECO:0000256" key="1">
    <source>
        <dbReference type="ARBA" id="ARBA00004496"/>
    </source>
</evidence>
<comment type="caution">
    <text evidence="10">The sequence shown here is derived from an EMBL/GenBank/DDBJ whole genome shotgun (WGS) entry which is preliminary data.</text>
</comment>
<dbReference type="Gene3D" id="3.30.750.44">
    <property type="match status" value="1"/>
</dbReference>
<keyword evidence="5 7" id="KW-0378">Hydrolase</keyword>
<dbReference type="InterPro" id="IPR029414">
    <property type="entry name" value="Tricorn_PDZ"/>
</dbReference>
<keyword evidence="4 7" id="KW-0645">Protease</keyword>
<evidence type="ECO:0000256" key="5">
    <source>
        <dbReference type="ARBA" id="ARBA00022801"/>
    </source>
</evidence>
<evidence type="ECO:0000256" key="7">
    <source>
        <dbReference type="PIRNR" id="PIRNR036421"/>
    </source>
</evidence>
<dbReference type="Pfam" id="PF26549">
    <property type="entry name" value="Tricorn_N"/>
    <property type="match status" value="1"/>
</dbReference>
<dbReference type="Gene3D" id="2.30.42.10">
    <property type="match status" value="1"/>
</dbReference>
<comment type="subcellular location">
    <subcellularLocation>
        <location evidence="1 7">Cytoplasm</location>
    </subcellularLocation>
</comment>
<dbReference type="InterPro" id="IPR029045">
    <property type="entry name" value="ClpP/crotonase-like_dom_sf"/>
</dbReference>
<name>A0ABU8GGQ7_9ACTN</name>
<evidence type="ECO:0000313" key="10">
    <source>
        <dbReference type="EMBL" id="MEI5612376.1"/>
    </source>
</evidence>
<sequence length="1063" mass="116158">MAEDDLWLAPLDGSERAWRLTVDRTKIAGPRFSPDGRHIAYTSWRSILPEIHLTPVDGGAPARRLTHWGSPDTAVRGWTPPNRKGRSDILAVASHGEPFSYFTWAYKVRTDGDPGRKLPWGPVADIQCAEIDGERRTLLLTGTPPHEPASWKRYRGGAMGRLWLHGERLLADLDGHLHSPMFVGGRIAFLSDHEGVGNLYSCAYDGSDLRRHTDHDTFYARHAASDGTRVVYQCAGELWLVDDLAPDSVPRRLDIRLGGALTGRRPYQVPAAQHVDGLSVDDTGRASAVVVRGSLYWLTHRDGPARTIADTPGVRVRLPEMLGSGGQVAYVTDAEGEDAIEIAYLPRATGDRAPRRLASGDLGRVLELVSDPRGERLAIAADDGRVLLLDATEESNGEVTELIASLNGPVRDLAFSPDGAWLTWSHPGIGRTLRQIKMARMKDRLIVDVTDGRFEDENPVFTRDGRYLAFLSWRGFDPVYDVHTGDLSFPLGCRPYLVPLSSATPSPFALNPDGRPVAGGMDPGEDENTDGTVTVETEGLENRVTPFPVTASKYSALYPVAGGGLVWLRWPISGALGETFANPDDMTGRPTLEHFNISKAKKSELVDHLDWFAVSGDGSRLVVVDEGDLRAVPSTESGDGDSTVWIDLRRVLHEVDPAAEWRQSYEEAGRLIRAYFWDPGMSGIDWDAILDQYRPLVERVASPDEFADLLREVLGELGTSHAYVSAARRNEGPPHYQRRQGLLGANLVRRDDDWTIRRILPGDSSDSKARSPLAGTGIREGAALTHVDGRPVDPATGPYPLLAGAGGTTVELTFTPAEGEGRSRRVAVVPLLDERPLRYQDWVAKRRDVVRELSGGHCGYLHIPDMGGSGWAQFNRDLRMEVSRPALIVDVRGNAGGHISELVVEKLSRTILGWDLTRGAQPVSYASSAPRGPVVALADEATSSDGDMITAAFKLLQLGPVVGLRTWGGVVGMTGRHQLGDGTVITVPMNAAWFDAYGWTIENRGVTPDHESLRTPVDWAEGRNTQLEAAVTLALDLLKSHPPADPPDYTNTPNRARPKLPNR</sequence>
<dbReference type="Pfam" id="PF03572">
    <property type="entry name" value="Peptidase_S41"/>
    <property type="match status" value="1"/>
</dbReference>
<accession>A0ABU8GGQ7</accession>
<dbReference type="SUPFAM" id="SSF69304">
    <property type="entry name" value="Tricorn protease N-terminal domain"/>
    <property type="match status" value="2"/>
</dbReference>
<comment type="function">
    <text evidence="7">Degrades oligopeptides.</text>
</comment>
<dbReference type="Pfam" id="PF14685">
    <property type="entry name" value="PDZ_Tricorn"/>
    <property type="match status" value="1"/>
</dbReference>
<keyword evidence="6 7" id="KW-0720">Serine protease</keyword>
<evidence type="ECO:0000259" key="9">
    <source>
        <dbReference type="SMART" id="SM00245"/>
    </source>
</evidence>
<dbReference type="PANTHER" id="PTHR43253:SF1">
    <property type="entry name" value="TRICORN PROTEASE HOMOLOG 2-RELATED"/>
    <property type="match status" value="1"/>
</dbReference>
<dbReference type="Pfam" id="PF26550">
    <property type="entry name" value="Tricorn_2nd"/>
    <property type="match status" value="1"/>
</dbReference>
<evidence type="ECO:0000256" key="2">
    <source>
        <dbReference type="ARBA" id="ARBA00008524"/>
    </source>
</evidence>
<dbReference type="EMBL" id="JBBAYM010000017">
    <property type="protein sequence ID" value="MEI5612376.1"/>
    <property type="molecule type" value="Genomic_DNA"/>
</dbReference>
<proteinExistence type="inferred from homology"/>
<feature type="domain" description="Tail specific protease" evidence="9">
    <location>
        <begin position="821"/>
        <end position="1013"/>
    </location>
</feature>
<evidence type="ECO:0000256" key="3">
    <source>
        <dbReference type="ARBA" id="ARBA00022490"/>
    </source>
</evidence>
<dbReference type="Gene3D" id="3.90.226.10">
    <property type="entry name" value="2-enoyl-CoA Hydratase, Chain A, domain 1"/>
    <property type="match status" value="1"/>
</dbReference>
<reference evidence="10 11" key="1">
    <citation type="submission" date="2024-03" db="EMBL/GenBank/DDBJ databases">
        <title>First Report of Pectobacterium brasiliscabiei causing potato scab in china.</title>
        <authorList>
            <person name="Handique U."/>
        </authorList>
    </citation>
    <scope>NUCLEOTIDE SEQUENCE [LARGE SCALE GENOMIC DNA]</scope>
    <source>
        <strain evidence="10 11">ZRIMU1503</strain>
    </source>
</reference>
<feature type="region of interest" description="Disordered" evidence="8">
    <location>
        <begin position="1040"/>
        <end position="1063"/>
    </location>
</feature>
<keyword evidence="3 7" id="KW-0963">Cytoplasm</keyword>
<dbReference type="InterPro" id="IPR028204">
    <property type="entry name" value="Tricorn_C1"/>
</dbReference>
<dbReference type="SUPFAM" id="SSF50156">
    <property type="entry name" value="PDZ domain-like"/>
    <property type="match status" value="1"/>
</dbReference>
<comment type="similarity">
    <text evidence="2 7">Belongs to the peptidase S41B family.</text>
</comment>
<keyword evidence="11" id="KW-1185">Reference proteome</keyword>
<organism evidence="10 11">
    <name type="scientific">Streptomyces brasiliscabiei</name>
    <dbReference type="NCBI Taxonomy" id="2736302"/>
    <lineage>
        <taxon>Bacteria</taxon>
        <taxon>Bacillati</taxon>
        <taxon>Actinomycetota</taxon>
        <taxon>Actinomycetes</taxon>
        <taxon>Kitasatosporales</taxon>
        <taxon>Streptomycetaceae</taxon>
        <taxon>Streptomyces</taxon>
    </lineage>
</organism>
<dbReference type="InterPro" id="IPR005151">
    <property type="entry name" value="Tail-specific_protease"/>
</dbReference>
<evidence type="ECO:0000256" key="6">
    <source>
        <dbReference type="ARBA" id="ARBA00022825"/>
    </source>
</evidence>
<dbReference type="PANTHER" id="PTHR43253">
    <property type="entry name" value="TRICORN PROTEASE HOMOLOG 2-RELATED"/>
    <property type="match status" value="1"/>
</dbReference>
<dbReference type="InterPro" id="IPR015943">
    <property type="entry name" value="WD40/YVTN_repeat-like_dom_sf"/>
</dbReference>
<dbReference type="Proteomes" id="UP001365781">
    <property type="component" value="Unassembled WGS sequence"/>
</dbReference>
<evidence type="ECO:0000256" key="8">
    <source>
        <dbReference type="SAM" id="MobiDB-lite"/>
    </source>
</evidence>
<dbReference type="Gene3D" id="2.130.10.10">
    <property type="entry name" value="YVTN repeat-like/Quinoprotein amine dehydrogenase"/>
    <property type="match status" value="1"/>
</dbReference>
<dbReference type="Gene3D" id="2.120.10.60">
    <property type="entry name" value="Tricorn protease N-terminal domain"/>
    <property type="match status" value="1"/>
</dbReference>
<dbReference type="SUPFAM" id="SSF52096">
    <property type="entry name" value="ClpP/crotonase"/>
    <property type="match status" value="1"/>
</dbReference>